<gene>
    <name evidence="10" type="ORF">PROFUN_14207</name>
</gene>
<evidence type="ECO:0000256" key="8">
    <source>
        <dbReference type="SAM" id="MobiDB-lite"/>
    </source>
</evidence>
<proteinExistence type="inferred from homology"/>
<comment type="caution">
    <text evidence="10">The sequence shown here is derived from an EMBL/GenBank/DDBJ whole genome shotgun (WGS) entry which is preliminary data.</text>
</comment>
<dbReference type="HAMAP" id="MF_01615">
    <property type="entry name" value="PdxT"/>
    <property type="match status" value="1"/>
</dbReference>
<keyword evidence="6" id="KW-0456">Lyase</keyword>
<keyword evidence="10" id="KW-0808">Transferase</keyword>
<dbReference type="GO" id="GO:0004359">
    <property type="term" value="F:glutaminase activity"/>
    <property type="evidence" value="ECO:0007669"/>
    <property type="project" value="UniProtKB-EC"/>
</dbReference>
<dbReference type="InterPro" id="IPR001849">
    <property type="entry name" value="PH_domain"/>
</dbReference>
<dbReference type="Gene3D" id="3.40.50.880">
    <property type="match status" value="1"/>
</dbReference>
<dbReference type="GO" id="GO:1903600">
    <property type="term" value="C:glutaminase complex"/>
    <property type="evidence" value="ECO:0007669"/>
    <property type="project" value="TreeGrafter"/>
</dbReference>
<dbReference type="SUPFAM" id="SSF52317">
    <property type="entry name" value="Class I glutamine amidotransferase-like"/>
    <property type="match status" value="1"/>
</dbReference>
<dbReference type="Pfam" id="PF01174">
    <property type="entry name" value="SNO"/>
    <property type="match status" value="1"/>
</dbReference>
<dbReference type="InParanoid" id="A0A2P6N0L0"/>
<dbReference type="NCBIfam" id="TIGR03800">
    <property type="entry name" value="PLP_synth_Pdx2"/>
    <property type="match status" value="1"/>
</dbReference>
<evidence type="ECO:0000256" key="7">
    <source>
        <dbReference type="ARBA" id="ARBA00049534"/>
    </source>
</evidence>
<dbReference type="PANTHER" id="PTHR31559">
    <property type="entry name" value="PYRIDOXAL 5'-PHOSPHATE SYNTHASE SUBUNIT SNO"/>
    <property type="match status" value="1"/>
</dbReference>
<keyword evidence="5 10" id="KW-0315">Glutamine amidotransferase</keyword>
<sequence>MLIGVLALQGAFHEHITKLNDLKIEAIPIRTSAELQKVDGLIIPGGESTSMAIVSGREPNFLDELRQFSRNKPTWGTCAGMIFLAERLIGTKKNGQVTIGGLDATVARNFFGSQVDSFETMLQVPELGEKPIRAVFIRAPVMVEKGDSVKVIAQLEENEIVAARQKNILVTSFHPELTQDDRRWHHLCQYPHIAHHVKHLSIQLNGELGTDKIATLSLFTELNRLTIIKRDCTTQDMLDVLSSLPNPENIILEISAPRSKWNQSRSSTKRSSRITAPIPPREGRVRKSTDISRSNSQEEISKKDSPESREDSVKTYSSILEYSRYVAIADEGWATHKTFSFNSDLKKMGAHQSISLPDEVSKTGSFSVEHLQWAQEDLVMRGILQWATKEERETEGEYCLFGEMEQSLKAANVWSDRICDIERGIMTIYKNDKSFDARLRISLKNSTFVTQKDQEGLGSIFIITTNDFSEFSFRCISPDIFDHWLAALQLNGSLDRLALEKNRKQRVQEAIDEEKKRDRQYAQDRMRNLAQLASQITLQRTPPPERCSVIESDPIYTKSQIWLEGLSWSKTPTFTIRVIFGPQEWFIYRTEQEIYNLYNALVYRSYGGKINLDYLKGSYPKGLRGRSILENLDKYEDILRSINDERPLIFSQKPTRTLYTRFFGPLKYGDTKPPSFVMPFEIELD</sequence>
<feature type="domain" description="PH" evidence="9">
    <location>
        <begin position="391"/>
        <end position="493"/>
    </location>
</feature>
<dbReference type="SMART" id="SM00233">
    <property type="entry name" value="PH"/>
    <property type="match status" value="1"/>
</dbReference>
<dbReference type="GO" id="GO:0005829">
    <property type="term" value="C:cytosol"/>
    <property type="evidence" value="ECO:0007669"/>
    <property type="project" value="TreeGrafter"/>
</dbReference>
<dbReference type="PROSITE" id="PS51130">
    <property type="entry name" value="PDXT_SNO_2"/>
    <property type="match status" value="1"/>
</dbReference>
<dbReference type="SUPFAM" id="SSF50729">
    <property type="entry name" value="PH domain-like"/>
    <property type="match status" value="1"/>
</dbReference>
<feature type="compositionally biased region" description="Basic and acidic residues" evidence="8">
    <location>
        <begin position="299"/>
        <end position="310"/>
    </location>
</feature>
<dbReference type="InterPro" id="IPR011993">
    <property type="entry name" value="PH-like_dom_sf"/>
</dbReference>
<dbReference type="CDD" id="cd00821">
    <property type="entry name" value="PH"/>
    <property type="match status" value="1"/>
</dbReference>
<evidence type="ECO:0000256" key="3">
    <source>
        <dbReference type="ARBA" id="ARBA00022801"/>
    </source>
</evidence>
<dbReference type="GO" id="GO:0016829">
    <property type="term" value="F:lyase activity"/>
    <property type="evidence" value="ECO:0007669"/>
    <property type="project" value="UniProtKB-KW"/>
</dbReference>
<evidence type="ECO:0000256" key="5">
    <source>
        <dbReference type="ARBA" id="ARBA00022962"/>
    </source>
</evidence>
<dbReference type="STRING" id="1890364.A0A2P6N0L0"/>
<evidence type="ECO:0000259" key="9">
    <source>
        <dbReference type="PROSITE" id="PS50003"/>
    </source>
</evidence>
<keyword evidence="4" id="KW-0663">Pyridoxal phosphate</keyword>
<evidence type="ECO:0000256" key="4">
    <source>
        <dbReference type="ARBA" id="ARBA00022898"/>
    </source>
</evidence>
<comment type="similarity">
    <text evidence="1">Belongs to the glutaminase PdxT/SNO family.</text>
</comment>
<feature type="compositionally biased region" description="Basic and acidic residues" evidence="8">
    <location>
        <begin position="281"/>
        <end position="290"/>
    </location>
</feature>
<dbReference type="PROSITE" id="PS01236">
    <property type="entry name" value="PDXT_SNO_1"/>
    <property type="match status" value="1"/>
</dbReference>
<dbReference type="EMBL" id="MDYQ01000261">
    <property type="protein sequence ID" value="PRP77495.1"/>
    <property type="molecule type" value="Genomic_DNA"/>
</dbReference>
<organism evidence="10 11">
    <name type="scientific">Planoprotostelium fungivorum</name>
    <dbReference type="NCBI Taxonomy" id="1890364"/>
    <lineage>
        <taxon>Eukaryota</taxon>
        <taxon>Amoebozoa</taxon>
        <taxon>Evosea</taxon>
        <taxon>Variosea</taxon>
        <taxon>Cavosteliida</taxon>
        <taxon>Cavosteliaceae</taxon>
        <taxon>Planoprotostelium</taxon>
    </lineage>
</organism>
<comment type="catalytic activity">
    <reaction evidence="7">
        <text>L-glutamine + H2O = L-glutamate + NH4(+)</text>
        <dbReference type="Rhea" id="RHEA:15889"/>
        <dbReference type="ChEBI" id="CHEBI:15377"/>
        <dbReference type="ChEBI" id="CHEBI:28938"/>
        <dbReference type="ChEBI" id="CHEBI:29985"/>
        <dbReference type="ChEBI" id="CHEBI:58359"/>
        <dbReference type="EC" id="3.5.1.2"/>
    </reaction>
</comment>
<dbReference type="InterPro" id="IPR021196">
    <property type="entry name" value="PdxT/SNO_CS"/>
</dbReference>
<keyword evidence="11" id="KW-1185">Reference proteome</keyword>
<dbReference type="GO" id="GO:0016740">
    <property type="term" value="F:transferase activity"/>
    <property type="evidence" value="ECO:0007669"/>
    <property type="project" value="UniProtKB-KW"/>
</dbReference>
<dbReference type="Proteomes" id="UP000241769">
    <property type="component" value="Unassembled WGS sequence"/>
</dbReference>
<evidence type="ECO:0000313" key="11">
    <source>
        <dbReference type="Proteomes" id="UP000241769"/>
    </source>
</evidence>
<accession>A0A2P6N0L0</accession>
<dbReference type="EC" id="3.5.1.2" evidence="2"/>
<feature type="region of interest" description="Disordered" evidence="8">
    <location>
        <begin position="261"/>
        <end position="310"/>
    </location>
</feature>
<evidence type="ECO:0000256" key="2">
    <source>
        <dbReference type="ARBA" id="ARBA00012918"/>
    </source>
</evidence>
<dbReference type="GO" id="GO:0008614">
    <property type="term" value="P:pyridoxine metabolic process"/>
    <property type="evidence" value="ECO:0007669"/>
    <property type="project" value="TreeGrafter"/>
</dbReference>
<dbReference type="PANTHER" id="PTHR31559:SF0">
    <property type="entry name" value="PYRIDOXAL 5'-PHOSPHATE SYNTHASE SUBUNIT SNO1-RELATED"/>
    <property type="match status" value="1"/>
</dbReference>
<dbReference type="InterPro" id="IPR002161">
    <property type="entry name" value="PdxT/SNO"/>
</dbReference>
<keyword evidence="3" id="KW-0378">Hydrolase</keyword>
<dbReference type="FunFam" id="3.40.50.880:FF:000010">
    <property type="entry name" value="uncharacterized protein LOC100176842 isoform X2"/>
    <property type="match status" value="1"/>
</dbReference>
<name>A0A2P6N0L0_9EUKA</name>
<evidence type="ECO:0000256" key="1">
    <source>
        <dbReference type="ARBA" id="ARBA00008345"/>
    </source>
</evidence>
<dbReference type="Gene3D" id="2.30.29.30">
    <property type="entry name" value="Pleckstrin-homology domain (PH domain)/Phosphotyrosine-binding domain (PTB)"/>
    <property type="match status" value="1"/>
</dbReference>
<reference evidence="10 11" key="1">
    <citation type="journal article" date="2018" name="Genome Biol. Evol.">
        <title>Multiple Roots of Fruiting Body Formation in Amoebozoa.</title>
        <authorList>
            <person name="Hillmann F."/>
            <person name="Forbes G."/>
            <person name="Novohradska S."/>
            <person name="Ferling I."/>
            <person name="Riege K."/>
            <person name="Groth M."/>
            <person name="Westermann M."/>
            <person name="Marz M."/>
            <person name="Spaller T."/>
            <person name="Winckler T."/>
            <person name="Schaap P."/>
            <person name="Glockner G."/>
        </authorList>
    </citation>
    <scope>NUCLEOTIDE SEQUENCE [LARGE SCALE GENOMIC DNA]</scope>
    <source>
        <strain evidence="10 11">Jena</strain>
    </source>
</reference>
<evidence type="ECO:0000313" key="10">
    <source>
        <dbReference type="EMBL" id="PRP77495.1"/>
    </source>
</evidence>
<dbReference type="AlphaFoldDB" id="A0A2P6N0L0"/>
<evidence type="ECO:0000256" key="6">
    <source>
        <dbReference type="ARBA" id="ARBA00023239"/>
    </source>
</evidence>
<dbReference type="PROSITE" id="PS50003">
    <property type="entry name" value="PH_DOMAIN"/>
    <property type="match status" value="1"/>
</dbReference>
<dbReference type="InterPro" id="IPR029062">
    <property type="entry name" value="Class_I_gatase-like"/>
</dbReference>
<protein>
    <recommendedName>
        <fullName evidence="2">glutaminase</fullName>
        <ecNumber evidence="2">3.5.1.2</ecNumber>
    </recommendedName>
</protein>
<dbReference type="GO" id="GO:0042823">
    <property type="term" value="P:pyridoxal phosphate biosynthetic process"/>
    <property type="evidence" value="ECO:0007669"/>
    <property type="project" value="InterPro"/>
</dbReference>
<dbReference type="OrthoDB" id="2039at2759"/>
<dbReference type="CDD" id="cd01749">
    <property type="entry name" value="GATase1_PB"/>
    <property type="match status" value="1"/>
</dbReference>
<dbReference type="PROSITE" id="PS51273">
    <property type="entry name" value="GATASE_TYPE_1"/>
    <property type="match status" value="1"/>
</dbReference>